<dbReference type="EC" id="4.3.1.17" evidence="4"/>
<dbReference type="OrthoDB" id="9813137at2"/>
<evidence type="ECO:0000313" key="14">
    <source>
        <dbReference type="Proteomes" id="UP000078582"/>
    </source>
</evidence>
<keyword evidence="5" id="KW-0312">Gluconeogenesis</keyword>
<keyword evidence="14" id="KW-1185">Reference proteome</keyword>
<comment type="catalytic activity">
    <reaction evidence="12">
        <text>L-serine = pyruvate + NH4(+)</text>
        <dbReference type="Rhea" id="RHEA:19169"/>
        <dbReference type="ChEBI" id="CHEBI:15361"/>
        <dbReference type="ChEBI" id="CHEBI:28938"/>
        <dbReference type="ChEBI" id="CHEBI:33384"/>
        <dbReference type="EC" id="4.3.1.17"/>
    </reaction>
</comment>
<evidence type="ECO:0000256" key="6">
    <source>
        <dbReference type="ARBA" id="ARBA00022485"/>
    </source>
</evidence>
<dbReference type="Proteomes" id="UP000078582">
    <property type="component" value="Chromosome"/>
</dbReference>
<evidence type="ECO:0000313" key="13">
    <source>
        <dbReference type="EMBL" id="ANK61570.1"/>
    </source>
</evidence>
<evidence type="ECO:0000256" key="12">
    <source>
        <dbReference type="ARBA" id="ARBA00049406"/>
    </source>
</evidence>
<dbReference type="PANTHER" id="PTHR30182">
    <property type="entry name" value="L-SERINE DEHYDRATASE"/>
    <property type="match status" value="1"/>
</dbReference>
<dbReference type="GO" id="GO:0006094">
    <property type="term" value="P:gluconeogenesis"/>
    <property type="evidence" value="ECO:0007669"/>
    <property type="project" value="UniProtKB-KW"/>
</dbReference>
<dbReference type="InterPro" id="IPR029009">
    <property type="entry name" value="ASB_dom_sf"/>
</dbReference>
<dbReference type="AlphaFoldDB" id="A0A192GZQ3"/>
<comment type="similarity">
    <text evidence="3">Belongs to the iron-sulfur dependent L-serine dehydratase family.</text>
</comment>
<dbReference type="RefSeq" id="WP_068226160.1">
    <property type="nucleotide sequence ID" value="NZ_CP014623.1"/>
</dbReference>
<comment type="pathway">
    <text evidence="2">Carbohydrate biosynthesis; gluconeogenesis.</text>
</comment>
<proteinExistence type="inferred from homology"/>
<dbReference type="InterPro" id="IPR051318">
    <property type="entry name" value="Fe-S_L-Ser"/>
</dbReference>
<evidence type="ECO:0000256" key="11">
    <source>
        <dbReference type="ARBA" id="ARBA00041766"/>
    </source>
</evidence>
<organism evidence="13 14">
    <name type="scientific">Loigolactobacillus backii</name>
    <dbReference type="NCBI Taxonomy" id="375175"/>
    <lineage>
        <taxon>Bacteria</taxon>
        <taxon>Bacillati</taxon>
        <taxon>Bacillota</taxon>
        <taxon>Bacilli</taxon>
        <taxon>Lactobacillales</taxon>
        <taxon>Lactobacillaceae</taxon>
        <taxon>Loigolactobacillus</taxon>
    </lineage>
</organism>
<reference evidence="13 14" key="1">
    <citation type="submission" date="2016-03" db="EMBL/GenBank/DDBJ databases">
        <title>Pediococcus and Lactobacillus from brewery environment - whole genome sequencing and assembly.</title>
        <authorList>
            <person name="Behr J."/>
            <person name="Geissler A.J."/>
            <person name="Vogel R.F."/>
        </authorList>
    </citation>
    <scope>NUCLEOTIDE SEQUENCE [LARGE SCALE GENOMIC DNA]</scope>
    <source>
        <strain evidence="13 14">TMW 1.1989</strain>
    </source>
</reference>
<dbReference type="KEGG" id="lbt:AYR52_11710"/>
<sequence>MTTNYKSVFDIIGPVMIGPSSSHTAGAVAIGQAARKVFQSTPREIVVHYFESFAQTHRGHGTDYAIVSGVLGFSPADARVPQAVTIARQQQIKVVFKEEKGKSPIGHPNTAVIQLKNAQKSIEIAGCSIGGGTIEIRRIKVGEFDIQPQGALPVLLALDDDRTDQLLLEQLEVLTGINYHHIYVADTGRQLAEFDLNKRLKQDEVRALNSTVAELIYL</sequence>
<evidence type="ECO:0000256" key="2">
    <source>
        <dbReference type="ARBA" id="ARBA00004742"/>
    </source>
</evidence>
<dbReference type="EMBL" id="CP014873">
    <property type="protein sequence ID" value="ANK61570.1"/>
    <property type="molecule type" value="Genomic_DNA"/>
</dbReference>
<evidence type="ECO:0000256" key="5">
    <source>
        <dbReference type="ARBA" id="ARBA00022432"/>
    </source>
</evidence>
<dbReference type="GO" id="GO:0003941">
    <property type="term" value="F:L-serine ammonia-lyase activity"/>
    <property type="evidence" value="ECO:0007669"/>
    <property type="project" value="UniProtKB-EC"/>
</dbReference>
<accession>A0A192GZQ3</accession>
<dbReference type="GO" id="GO:0051539">
    <property type="term" value="F:4 iron, 4 sulfur cluster binding"/>
    <property type="evidence" value="ECO:0007669"/>
    <property type="project" value="UniProtKB-KW"/>
</dbReference>
<name>A0A192GZQ3_9LACO</name>
<evidence type="ECO:0000256" key="4">
    <source>
        <dbReference type="ARBA" id="ARBA00012093"/>
    </source>
</evidence>
<comment type="cofactor">
    <cofactor evidence="1">
        <name>[4Fe-4S] cluster</name>
        <dbReference type="ChEBI" id="CHEBI:49883"/>
    </cofactor>
</comment>
<keyword evidence="6" id="KW-0004">4Fe-4S</keyword>
<dbReference type="STRING" id="375175.AYR53_01610"/>
<dbReference type="Gene3D" id="3.30.1330.90">
    <property type="entry name" value="D-3-phosphoglycerate dehydrogenase, domain 3"/>
    <property type="match status" value="1"/>
</dbReference>
<dbReference type="Pfam" id="PF03315">
    <property type="entry name" value="SDH_beta"/>
    <property type="match status" value="1"/>
</dbReference>
<evidence type="ECO:0000256" key="10">
    <source>
        <dbReference type="ARBA" id="ARBA00023239"/>
    </source>
</evidence>
<keyword evidence="7" id="KW-0479">Metal-binding</keyword>
<keyword evidence="9" id="KW-0411">Iron-sulfur</keyword>
<keyword evidence="8" id="KW-0408">Iron</keyword>
<dbReference type="PANTHER" id="PTHR30182:SF12">
    <property type="entry name" value="L-SERINE DEHYDRATASE, BETA CHAIN-RELATED"/>
    <property type="match status" value="1"/>
</dbReference>
<gene>
    <name evidence="13" type="ORF">AYR53_01610</name>
</gene>
<dbReference type="SUPFAM" id="SSF143548">
    <property type="entry name" value="Serine metabolism enzymes domain"/>
    <property type="match status" value="1"/>
</dbReference>
<evidence type="ECO:0000256" key="8">
    <source>
        <dbReference type="ARBA" id="ARBA00023004"/>
    </source>
</evidence>
<protein>
    <recommendedName>
        <fullName evidence="4">L-serine ammonia-lyase</fullName>
        <ecNumber evidence="4">4.3.1.17</ecNumber>
    </recommendedName>
    <alternativeName>
        <fullName evidence="11">L-serine deaminase</fullName>
    </alternativeName>
</protein>
<keyword evidence="10" id="KW-0456">Lyase</keyword>
<evidence type="ECO:0000256" key="9">
    <source>
        <dbReference type="ARBA" id="ARBA00023014"/>
    </source>
</evidence>
<dbReference type="FunFam" id="3.30.1330.90:FF:000004">
    <property type="entry name" value="L-serine dehydratase, iron-sulfur-dependent subunit beta"/>
    <property type="match status" value="1"/>
</dbReference>
<dbReference type="GO" id="GO:0046872">
    <property type="term" value="F:metal ion binding"/>
    <property type="evidence" value="ECO:0007669"/>
    <property type="project" value="UniProtKB-KW"/>
</dbReference>
<evidence type="ECO:0000256" key="1">
    <source>
        <dbReference type="ARBA" id="ARBA00001966"/>
    </source>
</evidence>
<evidence type="ECO:0000256" key="7">
    <source>
        <dbReference type="ARBA" id="ARBA00022723"/>
    </source>
</evidence>
<dbReference type="InterPro" id="IPR005131">
    <property type="entry name" value="Ser_deHydtase_bsu"/>
</dbReference>
<dbReference type="GeneID" id="42980933"/>
<evidence type="ECO:0000256" key="3">
    <source>
        <dbReference type="ARBA" id="ARBA00008636"/>
    </source>
</evidence>